<comment type="caution">
    <text evidence="9">The sequence shown here is derived from an EMBL/GenBank/DDBJ whole genome shotgun (WGS) entry which is preliminary data.</text>
</comment>
<evidence type="ECO:0000259" key="8">
    <source>
        <dbReference type="Pfam" id="PF04561"/>
    </source>
</evidence>
<keyword evidence="10" id="KW-1185">Reference proteome</keyword>
<sequence>MAVVFRALGFIPDKAIWNISAFDLKDHEMMELLQPSLEEAFVIQSEEVALDYIGKRGSLPGASKEKRIKFAKIYLQKEMVPHARGLWRRRSYSQGNQDFCQWFFGLVFIVVPSIWSRTEAYYGRCSRPLFIVENQWLLIKKRDIENLQQRPEGGGWNELVTKHRYRRRGDYHDFHDHP</sequence>
<dbReference type="EMBL" id="JADFTS010000004">
    <property type="protein sequence ID" value="KAF9611838.1"/>
    <property type="molecule type" value="Genomic_DNA"/>
</dbReference>
<evidence type="ECO:0000256" key="1">
    <source>
        <dbReference type="ARBA" id="ARBA00006835"/>
    </source>
</evidence>
<name>A0A835I8B8_9MAGN</name>
<reference evidence="9 10" key="1">
    <citation type="submission" date="2020-10" db="EMBL/GenBank/DDBJ databases">
        <title>The Coptis chinensis genome and diversification of protoberbering-type alkaloids.</title>
        <authorList>
            <person name="Wang B."/>
            <person name="Shu S."/>
            <person name="Song C."/>
            <person name="Liu Y."/>
        </authorList>
    </citation>
    <scope>NUCLEOTIDE SEQUENCE [LARGE SCALE GENOMIC DNA]</scope>
    <source>
        <strain evidence="9">HL-2020</strain>
        <tissue evidence="9">Leaf</tissue>
    </source>
</reference>
<dbReference type="Gene3D" id="3.90.1110.10">
    <property type="entry name" value="RNA polymerase Rpb2, domain 2"/>
    <property type="match status" value="1"/>
</dbReference>
<protein>
    <recommendedName>
        <fullName evidence="2">DNA-directed RNA polymerase</fullName>
        <ecNumber evidence="2">2.7.7.6</ecNumber>
    </recommendedName>
</protein>
<keyword evidence="3" id="KW-0240">DNA-directed RNA polymerase</keyword>
<dbReference type="InterPro" id="IPR037034">
    <property type="entry name" value="RNA_pol_Rpb2_2_sf"/>
</dbReference>
<keyword evidence="4" id="KW-0808">Transferase</keyword>
<dbReference type="GO" id="GO:0032549">
    <property type="term" value="F:ribonucleoside binding"/>
    <property type="evidence" value="ECO:0007669"/>
    <property type="project" value="InterPro"/>
</dbReference>
<keyword evidence="5" id="KW-0548">Nucleotidyltransferase</keyword>
<accession>A0A835I8B8</accession>
<dbReference type="InterPro" id="IPR007642">
    <property type="entry name" value="RNA_pol_Rpb2_2"/>
</dbReference>
<dbReference type="InterPro" id="IPR015712">
    <property type="entry name" value="DNA-dir_RNA_pol_su2"/>
</dbReference>
<dbReference type="Pfam" id="PF04561">
    <property type="entry name" value="RNA_pol_Rpb2_2"/>
    <property type="match status" value="1"/>
</dbReference>
<dbReference type="SUPFAM" id="SSF64484">
    <property type="entry name" value="beta and beta-prime subunits of DNA dependent RNA-polymerase"/>
    <property type="match status" value="1"/>
</dbReference>
<evidence type="ECO:0000256" key="3">
    <source>
        <dbReference type="ARBA" id="ARBA00022478"/>
    </source>
</evidence>
<dbReference type="PANTHER" id="PTHR20856">
    <property type="entry name" value="DNA-DIRECTED RNA POLYMERASE I SUBUNIT 2"/>
    <property type="match status" value="1"/>
</dbReference>
<organism evidence="9 10">
    <name type="scientific">Coptis chinensis</name>
    <dbReference type="NCBI Taxonomy" id="261450"/>
    <lineage>
        <taxon>Eukaryota</taxon>
        <taxon>Viridiplantae</taxon>
        <taxon>Streptophyta</taxon>
        <taxon>Embryophyta</taxon>
        <taxon>Tracheophyta</taxon>
        <taxon>Spermatophyta</taxon>
        <taxon>Magnoliopsida</taxon>
        <taxon>Ranunculales</taxon>
        <taxon>Ranunculaceae</taxon>
        <taxon>Coptidoideae</taxon>
        <taxon>Coptis</taxon>
    </lineage>
</organism>
<dbReference type="GO" id="GO:0000428">
    <property type="term" value="C:DNA-directed RNA polymerase complex"/>
    <property type="evidence" value="ECO:0007669"/>
    <property type="project" value="UniProtKB-KW"/>
</dbReference>
<evidence type="ECO:0000313" key="10">
    <source>
        <dbReference type="Proteomes" id="UP000631114"/>
    </source>
</evidence>
<dbReference type="EC" id="2.7.7.6" evidence="2"/>
<dbReference type="AlphaFoldDB" id="A0A835I8B8"/>
<dbReference type="GO" id="GO:0003677">
    <property type="term" value="F:DNA binding"/>
    <property type="evidence" value="ECO:0007669"/>
    <property type="project" value="InterPro"/>
</dbReference>
<gene>
    <name evidence="9" type="ORF">IFM89_035823</name>
</gene>
<keyword evidence="6" id="KW-0804">Transcription</keyword>
<evidence type="ECO:0000256" key="6">
    <source>
        <dbReference type="ARBA" id="ARBA00023163"/>
    </source>
</evidence>
<evidence type="ECO:0000313" key="9">
    <source>
        <dbReference type="EMBL" id="KAF9611838.1"/>
    </source>
</evidence>
<feature type="domain" description="RNA polymerase Rpb2" evidence="8">
    <location>
        <begin position="2"/>
        <end position="77"/>
    </location>
</feature>
<comment type="catalytic activity">
    <reaction evidence="7">
        <text>RNA(n) + a ribonucleoside 5'-triphosphate = RNA(n+1) + diphosphate</text>
        <dbReference type="Rhea" id="RHEA:21248"/>
        <dbReference type="Rhea" id="RHEA-COMP:14527"/>
        <dbReference type="Rhea" id="RHEA-COMP:17342"/>
        <dbReference type="ChEBI" id="CHEBI:33019"/>
        <dbReference type="ChEBI" id="CHEBI:61557"/>
        <dbReference type="ChEBI" id="CHEBI:140395"/>
        <dbReference type="EC" id="2.7.7.6"/>
    </reaction>
</comment>
<evidence type="ECO:0000256" key="4">
    <source>
        <dbReference type="ARBA" id="ARBA00022679"/>
    </source>
</evidence>
<dbReference type="GO" id="GO:0003899">
    <property type="term" value="F:DNA-directed RNA polymerase activity"/>
    <property type="evidence" value="ECO:0007669"/>
    <property type="project" value="UniProtKB-EC"/>
</dbReference>
<dbReference type="Proteomes" id="UP000631114">
    <property type="component" value="Unassembled WGS sequence"/>
</dbReference>
<evidence type="ECO:0000256" key="7">
    <source>
        <dbReference type="ARBA" id="ARBA00048552"/>
    </source>
</evidence>
<evidence type="ECO:0000256" key="5">
    <source>
        <dbReference type="ARBA" id="ARBA00022695"/>
    </source>
</evidence>
<dbReference type="GO" id="GO:0006351">
    <property type="term" value="P:DNA-templated transcription"/>
    <property type="evidence" value="ECO:0007669"/>
    <property type="project" value="InterPro"/>
</dbReference>
<comment type="similarity">
    <text evidence="1">Belongs to the RNA polymerase beta chain family.</text>
</comment>
<dbReference type="OrthoDB" id="1652982at2759"/>
<proteinExistence type="inferred from homology"/>
<evidence type="ECO:0000256" key="2">
    <source>
        <dbReference type="ARBA" id="ARBA00012418"/>
    </source>
</evidence>